<proteinExistence type="predicted"/>
<gene>
    <name evidence="1" type="ORF">F2Q68_00000288</name>
</gene>
<protein>
    <submittedName>
        <fullName evidence="1">Uncharacterized protein</fullName>
    </submittedName>
</protein>
<dbReference type="Proteomes" id="UP000712281">
    <property type="component" value="Unassembled WGS sequence"/>
</dbReference>
<evidence type="ECO:0000313" key="1">
    <source>
        <dbReference type="EMBL" id="KAF2580140.1"/>
    </source>
</evidence>
<evidence type="ECO:0000313" key="2">
    <source>
        <dbReference type="Proteomes" id="UP000712281"/>
    </source>
</evidence>
<reference evidence="1" key="1">
    <citation type="submission" date="2019-12" db="EMBL/GenBank/DDBJ databases">
        <title>Genome sequencing and annotation of Brassica cretica.</title>
        <authorList>
            <person name="Studholme D.J."/>
            <person name="Sarris P.F."/>
        </authorList>
    </citation>
    <scope>NUCLEOTIDE SEQUENCE</scope>
    <source>
        <strain evidence="1">PFS-001/15</strain>
        <tissue evidence="1">Leaf</tissue>
    </source>
</reference>
<organism evidence="1 2">
    <name type="scientific">Brassica cretica</name>
    <name type="common">Mustard</name>
    <dbReference type="NCBI Taxonomy" id="69181"/>
    <lineage>
        <taxon>Eukaryota</taxon>
        <taxon>Viridiplantae</taxon>
        <taxon>Streptophyta</taxon>
        <taxon>Embryophyta</taxon>
        <taxon>Tracheophyta</taxon>
        <taxon>Spermatophyta</taxon>
        <taxon>Magnoliopsida</taxon>
        <taxon>eudicotyledons</taxon>
        <taxon>Gunneridae</taxon>
        <taxon>Pentapetalae</taxon>
        <taxon>rosids</taxon>
        <taxon>malvids</taxon>
        <taxon>Brassicales</taxon>
        <taxon>Brassicaceae</taxon>
        <taxon>Brassiceae</taxon>
        <taxon>Brassica</taxon>
    </lineage>
</organism>
<dbReference type="AlphaFoldDB" id="A0A8S9JC90"/>
<accession>A0A8S9JC90</accession>
<comment type="caution">
    <text evidence="1">The sequence shown here is derived from an EMBL/GenBank/DDBJ whole genome shotgun (WGS) entry which is preliminary data.</text>
</comment>
<sequence length="130" mass="14841">MNQSDHQLMVDIHIFPLGREGFTHTTLALVTFAFSNQDYKPPPIFGSYFFRANTYHLLSDGRDLKSSKEDIMIIADWTKFPENWKGVDPCRSNWVGISYYKNIVVSISLGNLNVERKFGEAISALSDFIS</sequence>
<name>A0A8S9JC90_BRACR</name>
<dbReference type="EMBL" id="QGKW02001660">
    <property type="protein sequence ID" value="KAF2580140.1"/>
    <property type="molecule type" value="Genomic_DNA"/>
</dbReference>